<feature type="region of interest" description="Disordered" evidence="1">
    <location>
        <begin position="42"/>
        <end position="99"/>
    </location>
</feature>
<name>A0A5N5X0Y1_9EURO</name>
<gene>
    <name evidence="2" type="ORF">BDV29DRAFT_174019</name>
</gene>
<sequence>MLFSCDANTTTQTKMISFQTARLDIRPLVVEDAEDVFDMRRDPEASEWCSKQTPDTSISETLDWMLSRPPPDNTNENNTTHSPSKPSPGTKFAIRELRL</sequence>
<dbReference type="OrthoDB" id="630895at2759"/>
<dbReference type="AlphaFoldDB" id="A0A5N5X0Y1"/>
<feature type="compositionally biased region" description="Polar residues" evidence="1">
    <location>
        <begin position="49"/>
        <end position="60"/>
    </location>
</feature>
<proteinExistence type="predicted"/>
<accession>A0A5N5X0Y1</accession>
<evidence type="ECO:0000256" key="1">
    <source>
        <dbReference type="SAM" id="MobiDB-lite"/>
    </source>
</evidence>
<dbReference type="SUPFAM" id="SSF55729">
    <property type="entry name" value="Acyl-CoA N-acyltransferases (Nat)"/>
    <property type="match status" value="1"/>
</dbReference>
<dbReference type="EMBL" id="ML732213">
    <property type="protein sequence ID" value="KAB8074259.1"/>
    <property type="molecule type" value="Genomic_DNA"/>
</dbReference>
<evidence type="ECO:0000313" key="3">
    <source>
        <dbReference type="Proteomes" id="UP000326565"/>
    </source>
</evidence>
<organism evidence="2 3">
    <name type="scientific">Aspergillus leporis</name>
    <dbReference type="NCBI Taxonomy" id="41062"/>
    <lineage>
        <taxon>Eukaryota</taxon>
        <taxon>Fungi</taxon>
        <taxon>Dikarya</taxon>
        <taxon>Ascomycota</taxon>
        <taxon>Pezizomycotina</taxon>
        <taxon>Eurotiomycetes</taxon>
        <taxon>Eurotiomycetidae</taxon>
        <taxon>Eurotiales</taxon>
        <taxon>Aspergillaceae</taxon>
        <taxon>Aspergillus</taxon>
        <taxon>Aspergillus subgen. Circumdati</taxon>
    </lineage>
</organism>
<dbReference type="Gene3D" id="3.40.630.30">
    <property type="match status" value="1"/>
</dbReference>
<protein>
    <submittedName>
        <fullName evidence="2">Uncharacterized protein</fullName>
    </submittedName>
</protein>
<keyword evidence="3" id="KW-1185">Reference proteome</keyword>
<reference evidence="2 3" key="1">
    <citation type="submission" date="2019-04" db="EMBL/GenBank/DDBJ databases">
        <title>Friends and foes A comparative genomics study of 23 Aspergillus species from section Flavi.</title>
        <authorList>
            <consortium name="DOE Joint Genome Institute"/>
            <person name="Kjaerbolling I."/>
            <person name="Vesth T."/>
            <person name="Frisvad J.C."/>
            <person name="Nybo J.L."/>
            <person name="Theobald S."/>
            <person name="Kildgaard S."/>
            <person name="Isbrandt T."/>
            <person name="Kuo A."/>
            <person name="Sato A."/>
            <person name="Lyhne E.K."/>
            <person name="Kogle M.E."/>
            <person name="Wiebenga A."/>
            <person name="Kun R.S."/>
            <person name="Lubbers R.J."/>
            <person name="Makela M.R."/>
            <person name="Barry K."/>
            <person name="Chovatia M."/>
            <person name="Clum A."/>
            <person name="Daum C."/>
            <person name="Haridas S."/>
            <person name="He G."/>
            <person name="LaButti K."/>
            <person name="Lipzen A."/>
            <person name="Mondo S."/>
            <person name="Riley R."/>
            <person name="Salamov A."/>
            <person name="Simmons B.A."/>
            <person name="Magnuson J.K."/>
            <person name="Henrissat B."/>
            <person name="Mortensen U.H."/>
            <person name="Larsen T.O."/>
            <person name="Devries R.P."/>
            <person name="Grigoriev I.V."/>
            <person name="Machida M."/>
            <person name="Baker S.E."/>
            <person name="Andersen M.R."/>
        </authorList>
    </citation>
    <scope>NUCLEOTIDE SEQUENCE [LARGE SCALE GENOMIC DNA]</scope>
    <source>
        <strain evidence="2 3">CBS 151.66</strain>
    </source>
</reference>
<dbReference type="InterPro" id="IPR016181">
    <property type="entry name" value="Acyl_CoA_acyltransferase"/>
</dbReference>
<dbReference type="Proteomes" id="UP000326565">
    <property type="component" value="Unassembled WGS sequence"/>
</dbReference>
<evidence type="ECO:0000313" key="2">
    <source>
        <dbReference type="EMBL" id="KAB8074259.1"/>
    </source>
</evidence>